<organism evidence="1">
    <name type="scientific">Rhizophora mucronata</name>
    <name type="common">Asiatic mangrove</name>
    <dbReference type="NCBI Taxonomy" id="61149"/>
    <lineage>
        <taxon>Eukaryota</taxon>
        <taxon>Viridiplantae</taxon>
        <taxon>Streptophyta</taxon>
        <taxon>Embryophyta</taxon>
        <taxon>Tracheophyta</taxon>
        <taxon>Spermatophyta</taxon>
        <taxon>Magnoliopsida</taxon>
        <taxon>eudicotyledons</taxon>
        <taxon>Gunneridae</taxon>
        <taxon>Pentapetalae</taxon>
        <taxon>rosids</taxon>
        <taxon>fabids</taxon>
        <taxon>Malpighiales</taxon>
        <taxon>Rhizophoraceae</taxon>
        <taxon>Rhizophora</taxon>
    </lineage>
</organism>
<name>A0A2P2PXU4_RHIMU</name>
<dbReference type="EMBL" id="GGEC01078985">
    <property type="protein sequence ID" value="MBX59469.1"/>
    <property type="molecule type" value="Transcribed_RNA"/>
</dbReference>
<protein>
    <submittedName>
        <fullName evidence="1">Uncharacterized protein</fullName>
    </submittedName>
</protein>
<dbReference type="AlphaFoldDB" id="A0A2P2PXU4"/>
<reference evidence="1" key="1">
    <citation type="submission" date="2018-02" db="EMBL/GenBank/DDBJ databases">
        <title>Rhizophora mucronata_Transcriptome.</title>
        <authorList>
            <person name="Meera S.P."/>
            <person name="Sreeshan A."/>
            <person name="Augustine A."/>
        </authorList>
    </citation>
    <scope>NUCLEOTIDE SEQUENCE</scope>
    <source>
        <tissue evidence="1">Leaf</tissue>
    </source>
</reference>
<sequence length="23" mass="2637">MNVSGECCRAEFSKVEELHKIVK</sequence>
<proteinExistence type="predicted"/>
<evidence type="ECO:0000313" key="1">
    <source>
        <dbReference type="EMBL" id="MBX59469.1"/>
    </source>
</evidence>
<accession>A0A2P2PXU4</accession>